<evidence type="ECO:0000313" key="8">
    <source>
        <dbReference type="EMBL" id="EZG46764.1"/>
    </source>
</evidence>
<keyword evidence="5 7" id="KW-0697">Rotamase</keyword>
<dbReference type="GO" id="GO:0005737">
    <property type="term" value="C:cytoplasm"/>
    <property type="evidence" value="ECO:0007669"/>
    <property type="project" value="UniProtKB-SubCell"/>
</dbReference>
<reference evidence="8" key="1">
    <citation type="submission" date="2013-12" db="EMBL/GenBank/DDBJ databases">
        <authorList>
            <person name="Omoto C.K."/>
            <person name="Sibley D."/>
            <person name="Venepally P."/>
            <person name="Hadjithomas M."/>
            <person name="Karamycheva S."/>
            <person name="Brunk B."/>
            <person name="Roos D."/>
            <person name="Caler E."/>
            <person name="Lorenzi H."/>
        </authorList>
    </citation>
    <scope>NUCLEOTIDE SEQUENCE</scope>
</reference>
<dbReference type="GeneID" id="22914695"/>
<evidence type="ECO:0000256" key="3">
    <source>
        <dbReference type="ARBA" id="ARBA00011019"/>
    </source>
</evidence>
<protein>
    <recommendedName>
        <fullName evidence="7">Serine/threonine-protein phosphatase 2A activator</fullName>
        <ecNumber evidence="7">5.2.1.8</ecNumber>
    </recommendedName>
    <alternativeName>
        <fullName evidence="7">Phosphotyrosyl phosphatase activator</fullName>
    </alternativeName>
</protein>
<name>A0A023B1E9_GRENI</name>
<keyword evidence="9" id="KW-1185">Reference proteome</keyword>
<dbReference type="eggNOG" id="KOG2867">
    <property type="taxonomic scope" value="Eukaryota"/>
</dbReference>
<evidence type="ECO:0000256" key="7">
    <source>
        <dbReference type="RuleBase" id="RU361210"/>
    </source>
</evidence>
<evidence type="ECO:0000256" key="5">
    <source>
        <dbReference type="ARBA" id="ARBA00023110"/>
    </source>
</evidence>
<proteinExistence type="inferred from homology"/>
<dbReference type="InterPro" id="IPR043170">
    <property type="entry name" value="PTPA_C_lid"/>
</dbReference>
<dbReference type="GO" id="GO:0005634">
    <property type="term" value="C:nucleus"/>
    <property type="evidence" value="ECO:0007669"/>
    <property type="project" value="TreeGrafter"/>
</dbReference>
<dbReference type="AlphaFoldDB" id="A0A023B1E9"/>
<dbReference type="GO" id="GO:0000159">
    <property type="term" value="C:protein phosphatase type 2A complex"/>
    <property type="evidence" value="ECO:0007669"/>
    <property type="project" value="TreeGrafter"/>
</dbReference>
<dbReference type="SUPFAM" id="SSF140984">
    <property type="entry name" value="PTPA-like"/>
    <property type="match status" value="3"/>
</dbReference>
<organism evidence="8 9">
    <name type="scientific">Gregarina niphandrodes</name>
    <name type="common">Septate eugregarine</name>
    <dbReference type="NCBI Taxonomy" id="110365"/>
    <lineage>
        <taxon>Eukaryota</taxon>
        <taxon>Sar</taxon>
        <taxon>Alveolata</taxon>
        <taxon>Apicomplexa</taxon>
        <taxon>Conoidasida</taxon>
        <taxon>Gregarinasina</taxon>
        <taxon>Eugregarinorida</taxon>
        <taxon>Gregarinidae</taxon>
        <taxon>Gregarina</taxon>
    </lineage>
</organism>
<dbReference type="OrthoDB" id="16120at2759"/>
<dbReference type="InterPro" id="IPR004327">
    <property type="entry name" value="Phstyr_phstse_ac"/>
</dbReference>
<evidence type="ECO:0000256" key="1">
    <source>
        <dbReference type="ARBA" id="ARBA00000971"/>
    </source>
</evidence>
<evidence type="ECO:0000256" key="4">
    <source>
        <dbReference type="ARBA" id="ARBA00022490"/>
    </source>
</evidence>
<comment type="function">
    <text evidence="7">PPIases accelerate the folding of proteins. It catalyzes the cis-trans isomerization of proline imidic peptide bonds in oligopeptides.</text>
</comment>
<comment type="subcellular location">
    <subcellularLocation>
        <location evidence="2 7">Cytoplasm</location>
    </subcellularLocation>
</comment>
<evidence type="ECO:0000256" key="6">
    <source>
        <dbReference type="ARBA" id="ARBA00023235"/>
    </source>
</evidence>
<keyword evidence="6 7" id="KW-0413">Isomerase</keyword>
<dbReference type="PANTHER" id="PTHR10012">
    <property type="entry name" value="SERINE/THREONINE-PROTEIN PHOSPHATASE 2A REGULATORY SUBUNIT B"/>
    <property type="match status" value="1"/>
</dbReference>
<accession>A0A023B1E9</accession>
<evidence type="ECO:0000256" key="2">
    <source>
        <dbReference type="ARBA" id="ARBA00004496"/>
    </source>
</evidence>
<dbReference type="GO" id="GO:0007052">
    <property type="term" value="P:mitotic spindle organization"/>
    <property type="evidence" value="ECO:0007669"/>
    <property type="project" value="TreeGrafter"/>
</dbReference>
<dbReference type="EMBL" id="AFNH02000991">
    <property type="protein sequence ID" value="EZG46764.1"/>
    <property type="molecule type" value="Genomic_DNA"/>
</dbReference>
<gene>
    <name evidence="8" type="ORF">GNI_133320</name>
</gene>
<dbReference type="InterPro" id="IPR037218">
    <property type="entry name" value="PTPA_sf"/>
</dbReference>
<dbReference type="PANTHER" id="PTHR10012:SF0">
    <property type="entry name" value="SERINE_THREONINE-PROTEIN PHOSPHATASE 2A ACTIVATOR"/>
    <property type="match status" value="1"/>
</dbReference>
<dbReference type="GO" id="GO:0003755">
    <property type="term" value="F:peptidyl-prolyl cis-trans isomerase activity"/>
    <property type="evidence" value="ECO:0007669"/>
    <property type="project" value="UniProtKB-KW"/>
</dbReference>
<dbReference type="Pfam" id="PF03095">
    <property type="entry name" value="PTPA"/>
    <property type="match status" value="3"/>
</dbReference>
<dbReference type="GO" id="GO:0008160">
    <property type="term" value="F:protein tyrosine phosphatase activator activity"/>
    <property type="evidence" value="ECO:0007669"/>
    <property type="project" value="TreeGrafter"/>
</dbReference>
<dbReference type="Proteomes" id="UP000019763">
    <property type="component" value="Unassembled WGS sequence"/>
</dbReference>
<dbReference type="RefSeq" id="XP_011132273.1">
    <property type="nucleotide sequence ID" value="XM_011133971.1"/>
</dbReference>
<dbReference type="Gene3D" id="1.20.120.1150">
    <property type="match status" value="1"/>
</dbReference>
<comment type="caution">
    <text evidence="8">The sequence shown here is derived from an EMBL/GenBank/DDBJ whole genome shotgun (WGS) entry which is preliminary data.</text>
</comment>
<dbReference type="EC" id="5.2.1.8" evidence="7"/>
<comment type="catalytic activity">
    <reaction evidence="1 7">
        <text>[protein]-peptidylproline (omega=180) = [protein]-peptidylproline (omega=0)</text>
        <dbReference type="Rhea" id="RHEA:16237"/>
        <dbReference type="Rhea" id="RHEA-COMP:10747"/>
        <dbReference type="Rhea" id="RHEA-COMP:10748"/>
        <dbReference type="ChEBI" id="CHEBI:83833"/>
        <dbReference type="ChEBI" id="CHEBI:83834"/>
        <dbReference type="EC" id="5.2.1.8"/>
    </reaction>
</comment>
<sequence>MAPPYPQLTTSEKVQKFAAGPVAADLSAFIALLGKSIQGCKGLGYNVTNPVLKGYMALLNDIRGLCQATPPVDDPKHQRYGNLAYRDFMGKVEAALPRLMDRHLRNHLIELKKIRLNDYQAMEDSHADCSTNVSNPPVADLPVADSNVSNPPVADLPVSDLPVSDPPERLDEWAATVMEELSVYWLRSLGNPIRLDYGSGHELNFICALFILYQEDLVLQDLGEEEESVGERSSESCSSEACKSTDDLTKAARGRRSSQLLKSNELLRAAECPVARSLGISEEILKTSHKHEGCQIVLGVFMRYLELVRQIQIQYQLEPAGSRGVWGLDDHQFIPFLWGSYQLKNNADLLTPADIVKPEYAKSSLADSYLYINCIRHIMNVKSTAPFHETSPLLYDISATKTWDKLLKGFTLMFLKDILSTFTIIQHLPCGKYIHP</sequence>
<dbReference type="PIRSF" id="PIRSF016325">
    <property type="entry name" value="Phstyr_phstse_ac"/>
    <property type="match status" value="1"/>
</dbReference>
<keyword evidence="4 7" id="KW-0963">Cytoplasm</keyword>
<evidence type="ECO:0000313" key="9">
    <source>
        <dbReference type="Proteomes" id="UP000019763"/>
    </source>
</evidence>
<dbReference type="VEuPathDB" id="CryptoDB:GNI_133320"/>
<comment type="similarity">
    <text evidence="3 7">Belongs to the PTPA-type PPIase family.</text>
</comment>